<dbReference type="Gene3D" id="1.10.3210.10">
    <property type="entry name" value="Hypothetical protein af1432"/>
    <property type="match status" value="1"/>
</dbReference>
<reference evidence="2" key="1">
    <citation type="submission" date="2022-08" db="EMBL/GenBank/DDBJ databases">
        <title>The genomic sequence of strain Paenibacillus sp. SCIV0701.</title>
        <authorList>
            <person name="Zhao H."/>
        </authorList>
    </citation>
    <scope>NUCLEOTIDE SEQUENCE</scope>
    <source>
        <strain evidence="2">SCIV0701</strain>
    </source>
</reference>
<dbReference type="NCBIfam" id="TIGR00277">
    <property type="entry name" value="HDIG"/>
    <property type="match status" value="1"/>
</dbReference>
<protein>
    <submittedName>
        <fullName evidence="2">HD-GYP domain-containing protein</fullName>
    </submittedName>
</protein>
<keyword evidence="3" id="KW-1185">Reference proteome</keyword>
<dbReference type="Pfam" id="PF13487">
    <property type="entry name" value="HD_5"/>
    <property type="match status" value="1"/>
</dbReference>
<evidence type="ECO:0000313" key="3">
    <source>
        <dbReference type="Proteomes" id="UP001141950"/>
    </source>
</evidence>
<feature type="domain" description="HD-GYP" evidence="1">
    <location>
        <begin position="120"/>
        <end position="315"/>
    </location>
</feature>
<dbReference type="AlphaFoldDB" id="A0A9X2MVK4"/>
<gene>
    <name evidence="2" type="ORF">NQZ67_10730</name>
</gene>
<dbReference type="Proteomes" id="UP001141950">
    <property type="component" value="Unassembled WGS sequence"/>
</dbReference>
<dbReference type="CDD" id="cd00077">
    <property type="entry name" value="HDc"/>
    <property type="match status" value="1"/>
</dbReference>
<evidence type="ECO:0000313" key="2">
    <source>
        <dbReference type="EMBL" id="MCR2804357.1"/>
    </source>
</evidence>
<dbReference type="PANTHER" id="PTHR43155">
    <property type="entry name" value="CYCLIC DI-GMP PHOSPHODIESTERASE PA4108-RELATED"/>
    <property type="match status" value="1"/>
</dbReference>
<name>A0A9X2MVK4_9BACL</name>
<evidence type="ECO:0000259" key="1">
    <source>
        <dbReference type="PROSITE" id="PS51832"/>
    </source>
</evidence>
<dbReference type="EMBL" id="JANIPJ010000006">
    <property type="protein sequence ID" value="MCR2804357.1"/>
    <property type="molecule type" value="Genomic_DNA"/>
</dbReference>
<dbReference type="InterPro" id="IPR003607">
    <property type="entry name" value="HD/PDEase_dom"/>
</dbReference>
<organism evidence="2 3">
    <name type="scientific">Paenibacillus soyae</name>
    <dbReference type="NCBI Taxonomy" id="2969249"/>
    <lineage>
        <taxon>Bacteria</taxon>
        <taxon>Bacillati</taxon>
        <taxon>Bacillota</taxon>
        <taxon>Bacilli</taxon>
        <taxon>Bacillales</taxon>
        <taxon>Paenibacillaceae</taxon>
        <taxon>Paenibacillus</taxon>
    </lineage>
</organism>
<dbReference type="InterPro" id="IPR006675">
    <property type="entry name" value="HDIG_dom"/>
</dbReference>
<comment type="caution">
    <text evidence="2">The sequence shown here is derived from an EMBL/GenBank/DDBJ whole genome shotgun (WGS) entry which is preliminary data.</text>
</comment>
<accession>A0A9X2MVK4</accession>
<proteinExistence type="predicted"/>
<dbReference type="RefSeq" id="WP_257445324.1">
    <property type="nucleotide sequence ID" value="NZ_JANIPJ010000006.1"/>
</dbReference>
<dbReference type="SUPFAM" id="SSF109604">
    <property type="entry name" value="HD-domain/PDEase-like"/>
    <property type="match status" value="1"/>
</dbReference>
<dbReference type="SMART" id="SM00471">
    <property type="entry name" value="HDc"/>
    <property type="match status" value="1"/>
</dbReference>
<dbReference type="PANTHER" id="PTHR43155:SF2">
    <property type="entry name" value="CYCLIC DI-GMP PHOSPHODIESTERASE PA4108"/>
    <property type="match status" value="1"/>
</dbReference>
<dbReference type="PROSITE" id="PS51832">
    <property type="entry name" value="HD_GYP"/>
    <property type="match status" value="1"/>
</dbReference>
<sequence>MRIHVTDIIDGDQLSGDVFNDYGLHVLSKGTKLYKSEISRLLQHHIDFVDIMERSQPSSEEEPSIAGRTLESTVNPKWLPKVQPIYENAVKSFEKFFSAALETGKVDDAEVTNVLQPLLNNLQLERDVVSMLLLLNTQDDYTYQHSVQVGMLSYYLATWLGYSNNEAAKIGKAGFLHDIGKCRIEDAILNKPGKLTPEEYEEVKRHTEYGHEIILRSFEDSSLALGALQHHERVDGTGYPGKLSGDEIHPISKIIAVVDIYSAMISARVYQKERDLLYVLRELHRLSFKELDPVTTHTFIKHMIPNFIGKHVQLSNGDIGVIVMTHPTEFFRPLIQISEAFIDLTVERDYEITHVYM</sequence>
<dbReference type="InterPro" id="IPR037522">
    <property type="entry name" value="HD_GYP_dom"/>
</dbReference>